<dbReference type="PROSITE" id="PS50109">
    <property type="entry name" value="HIS_KIN"/>
    <property type="match status" value="1"/>
</dbReference>
<keyword evidence="16" id="KW-1185">Reference proteome</keyword>
<feature type="transmembrane region" description="Helical" evidence="13">
    <location>
        <begin position="424"/>
        <end position="440"/>
    </location>
</feature>
<evidence type="ECO:0000256" key="10">
    <source>
        <dbReference type="ARBA" id="ARBA00022989"/>
    </source>
</evidence>
<keyword evidence="12 13" id="KW-0472">Membrane</keyword>
<dbReference type="Gene3D" id="3.40.50.300">
    <property type="entry name" value="P-loop containing nucleotide triphosphate hydrolases"/>
    <property type="match status" value="1"/>
</dbReference>
<dbReference type="Pfam" id="PF02702">
    <property type="entry name" value="KdpD"/>
    <property type="match status" value="1"/>
</dbReference>
<dbReference type="InterPro" id="IPR005467">
    <property type="entry name" value="His_kinase_dom"/>
</dbReference>
<dbReference type="SUPFAM" id="SSF47384">
    <property type="entry name" value="Homodimeric domain of signal transducing histidine kinase"/>
    <property type="match status" value="1"/>
</dbReference>
<dbReference type="SMART" id="SM00388">
    <property type="entry name" value="HisKA"/>
    <property type="match status" value="1"/>
</dbReference>
<dbReference type="CDD" id="cd00075">
    <property type="entry name" value="HATPase"/>
    <property type="match status" value="1"/>
</dbReference>
<feature type="domain" description="Histidine kinase" evidence="14">
    <location>
        <begin position="668"/>
        <end position="886"/>
    </location>
</feature>
<dbReference type="InterPro" id="IPR025201">
    <property type="entry name" value="KdpD_TM"/>
</dbReference>
<dbReference type="Pfam" id="PF02518">
    <property type="entry name" value="HATPase_c"/>
    <property type="match status" value="1"/>
</dbReference>
<dbReference type="CDD" id="cd00082">
    <property type="entry name" value="HisKA"/>
    <property type="match status" value="1"/>
</dbReference>
<dbReference type="InterPro" id="IPR038318">
    <property type="entry name" value="KdpD_sf"/>
</dbReference>
<dbReference type="Gene3D" id="3.30.450.40">
    <property type="match status" value="1"/>
</dbReference>
<keyword evidence="4" id="KW-0597">Phosphoprotein</keyword>
<evidence type="ECO:0000256" key="7">
    <source>
        <dbReference type="ARBA" id="ARBA00022741"/>
    </source>
</evidence>
<dbReference type="Pfam" id="PF13492">
    <property type="entry name" value="GAF_3"/>
    <property type="match status" value="1"/>
</dbReference>
<evidence type="ECO:0000256" key="13">
    <source>
        <dbReference type="SAM" id="Phobius"/>
    </source>
</evidence>
<feature type="transmembrane region" description="Helical" evidence="13">
    <location>
        <begin position="447"/>
        <end position="464"/>
    </location>
</feature>
<organism evidence="15 16">
    <name type="scientific">Thauera sinica</name>
    <dbReference type="NCBI Taxonomy" id="2665146"/>
    <lineage>
        <taxon>Bacteria</taxon>
        <taxon>Pseudomonadati</taxon>
        <taxon>Pseudomonadota</taxon>
        <taxon>Betaproteobacteria</taxon>
        <taxon>Rhodocyclales</taxon>
        <taxon>Zoogloeaceae</taxon>
        <taxon>Thauera</taxon>
    </lineage>
</organism>
<dbReference type="Gene3D" id="1.20.120.620">
    <property type="entry name" value="Backbone structure of the membrane domain of e. Coli histidine kinase receptor kdpd"/>
    <property type="match status" value="1"/>
</dbReference>
<evidence type="ECO:0000313" key="16">
    <source>
        <dbReference type="Proteomes" id="UP001595974"/>
    </source>
</evidence>
<evidence type="ECO:0000256" key="5">
    <source>
        <dbReference type="ARBA" id="ARBA00022679"/>
    </source>
</evidence>
<dbReference type="InterPro" id="IPR029016">
    <property type="entry name" value="GAF-like_dom_sf"/>
</dbReference>
<dbReference type="PANTHER" id="PTHR45569">
    <property type="entry name" value="SENSOR PROTEIN KDPD"/>
    <property type="match status" value="1"/>
</dbReference>
<evidence type="ECO:0000256" key="2">
    <source>
        <dbReference type="ARBA" id="ARBA00004141"/>
    </source>
</evidence>
<evidence type="ECO:0000256" key="11">
    <source>
        <dbReference type="ARBA" id="ARBA00023012"/>
    </source>
</evidence>
<dbReference type="InterPro" id="IPR003018">
    <property type="entry name" value="GAF"/>
</dbReference>
<dbReference type="InterPro" id="IPR003852">
    <property type="entry name" value="Sig_transdc_His_kinase_KdpD_N"/>
</dbReference>
<feature type="transmembrane region" description="Helical" evidence="13">
    <location>
        <begin position="476"/>
        <end position="497"/>
    </location>
</feature>
<keyword evidence="6 13" id="KW-0812">Transmembrane</keyword>
<dbReference type="Proteomes" id="UP001595974">
    <property type="component" value="Unassembled WGS sequence"/>
</dbReference>
<dbReference type="SUPFAM" id="SSF55874">
    <property type="entry name" value="ATPase domain of HSP90 chaperone/DNA topoisomerase II/histidine kinase"/>
    <property type="match status" value="1"/>
</dbReference>
<dbReference type="InterPro" id="IPR003594">
    <property type="entry name" value="HATPase_dom"/>
</dbReference>
<evidence type="ECO:0000256" key="3">
    <source>
        <dbReference type="ARBA" id="ARBA00012438"/>
    </source>
</evidence>
<evidence type="ECO:0000256" key="4">
    <source>
        <dbReference type="ARBA" id="ARBA00022553"/>
    </source>
</evidence>
<dbReference type="Gene3D" id="3.30.565.10">
    <property type="entry name" value="Histidine kinase-like ATPase, C-terminal domain"/>
    <property type="match status" value="1"/>
</dbReference>
<dbReference type="InterPro" id="IPR004358">
    <property type="entry name" value="Sig_transdc_His_kin-like_C"/>
</dbReference>
<dbReference type="SUPFAM" id="SSF55781">
    <property type="entry name" value="GAF domain-like"/>
    <property type="match status" value="1"/>
</dbReference>
<dbReference type="Pfam" id="PF00512">
    <property type="entry name" value="HisKA"/>
    <property type="match status" value="1"/>
</dbReference>
<protein>
    <recommendedName>
        <fullName evidence="3">histidine kinase</fullName>
        <ecNumber evidence="3">2.7.13.3</ecNumber>
    </recommendedName>
</protein>
<dbReference type="InterPro" id="IPR036890">
    <property type="entry name" value="HATPase_C_sf"/>
</dbReference>
<evidence type="ECO:0000256" key="1">
    <source>
        <dbReference type="ARBA" id="ARBA00000085"/>
    </source>
</evidence>
<dbReference type="RefSeq" id="WP_096447549.1">
    <property type="nucleotide sequence ID" value="NZ_JBHSOG010000041.1"/>
</dbReference>
<dbReference type="InterPro" id="IPR027417">
    <property type="entry name" value="P-loop_NTPase"/>
</dbReference>
<name>A0ABW1ARI8_9RHOO</name>
<dbReference type="EC" id="2.7.13.3" evidence="3"/>
<reference evidence="16" key="1">
    <citation type="journal article" date="2019" name="Int. J. Syst. Evol. Microbiol.">
        <title>The Global Catalogue of Microorganisms (GCM) 10K type strain sequencing project: providing services to taxonomists for standard genome sequencing and annotation.</title>
        <authorList>
            <consortium name="The Broad Institute Genomics Platform"/>
            <consortium name="The Broad Institute Genome Sequencing Center for Infectious Disease"/>
            <person name="Wu L."/>
            <person name="Ma J."/>
        </authorList>
    </citation>
    <scope>NUCLEOTIDE SEQUENCE [LARGE SCALE GENOMIC DNA]</scope>
    <source>
        <strain evidence="16">SHR3</strain>
    </source>
</reference>
<proteinExistence type="predicted"/>
<keyword evidence="7" id="KW-0547">Nucleotide-binding</keyword>
<keyword evidence="10 13" id="KW-1133">Transmembrane helix</keyword>
<keyword evidence="8" id="KW-0418">Kinase</keyword>
<dbReference type="EMBL" id="JBHSOG010000041">
    <property type="protein sequence ID" value="MFC5769767.1"/>
    <property type="molecule type" value="Genomic_DNA"/>
</dbReference>
<evidence type="ECO:0000256" key="12">
    <source>
        <dbReference type="ARBA" id="ARBA00023136"/>
    </source>
</evidence>
<comment type="subcellular location">
    <subcellularLocation>
        <location evidence="2">Membrane</location>
        <topology evidence="2">Multi-pass membrane protein</topology>
    </subcellularLocation>
</comment>
<dbReference type="InterPro" id="IPR003661">
    <property type="entry name" value="HisK_dim/P_dom"/>
</dbReference>
<comment type="caution">
    <text evidence="15">The sequence shown here is derived from an EMBL/GenBank/DDBJ whole genome shotgun (WGS) entry which is preliminary data.</text>
</comment>
<dbReference type="Pfam" id="PF13493">
    <property type="entry name" value="DUF4118"/>
    <property type="match status" value="1"/>
</dbReference>
<feature type="transmembrane region" description="Helical" evidence="13">
    <location>
        <begin position="400"/>
        <end position="418"/>
    </location>
</feature>
<sequence>MNAHRPDPDELLASLEAKAERARRGKLRIFFGASPGVGKTYAMLSAARQLQAQGVDLVVGVAETHGRDETARLLQGLEVLPRRSVAYRGRTLEEFDLDAVLARRPGLVLVDELAHTNAPGSRHPKRWQDVDELIEAGIDVFSTVNVQHLDSVSDVVAGITGIRVFETVPDHVFDEADEVVLVDLTPDELLARLREGKVYLPQQAERAIQHFFRKGNLLALRELALRRTADRVDEDVRDYRRERAVSRVWKTGETLLACIGPDDAAERIIRAAARMAAGQQAAWHAIYVETPALQRLAPERRDRTLKLLAQAESLGARAAVLPGEDAPAAAAQYARRENIGRVVVGRRSTRRAWRPGFAERLAAAAPEVDLIQLGRDPRRQAASPREIPVRRAFDARVARRYGLTLVMVAAVTALATPLRGALDLANIVMIFLLAVLFAGVRLGRGPAVLAAFLSVACFDLFFVPPRLSFGVTDVQYLVTFAVLLAAGLITGQLAASLRFQARVAEHREARSRALYEMARELSAALAAEQIVDIAGRYMARAIDGETALLLPDHDGRIRLGTGDAARGFDDGVAQWALDHGEEAGAGTGTLPANRALYIPLSAPMRVRGVMALRPADAAWRPTPEQRQLFVTSAALIAIALERVHYIEVAQQAVVHMESERLRNSLLAALSHDLRTPLTALVGLSDTLALNPPADAAERTAVERAIREQAHRTSTLVENLLDMAKLQAGGVKLRREWQPVSEAISAALDACADLLARHTVRLAIPDDFPFVEIDAVLMERVFVNLFENAAKYTPPGSTIDVSARRIDGDDGARIELAVEDDGPGLPPGREAWLFEKFTRGRDESAVSGVGLGLAIVRAIVEAHDGQVRAENRRQGGARFVITLPAGSPPDLGEVPHG</sequence>
<dbReference type="PANTHER" id="PTHR45569:SF1">
    <property type="entry name" value="SENSOR PROTEIN KDPD"/>
    <property type="match status" value="1"/>
</dbReference>
<dbReference type="PRINTS" id="PR00344">
    <property type="entry name" value="BCTRLSENSOR"/>
</dbReference>
<accession>A0ABW1ARI8</accession>
<evidence type="ECO:0000313" key="15">
    <source>
        <dbReference type="EMBL" id="MFC5769767.1"/>
    </source>
</evidence>
<dbReference type="Gene3D" id="1.10.287.130">
    <property type="match status" value="1"/>
</dbReference>
<dbReference type="InterPro" id="IPR036097">
    <property type="entry name" value="HisK_dim/P_sf"/>
</dbReference>
<evidence type="ECO:0000256" key="8">
    <source>
        <dbReference type="ARBA" id="ARBA00022777"/>
    </source>
</evidence>
<keyword evidence="5" id="KW-0808">Transferase</keyword>
<evidence type="ECO:0000256" key="6">
    <source>
        <dbReference type="ARBA" id="ARBA00022692"/>
    </source>
</evidence>
<keyword evidence="11" id="KW-0902">Two-component regulatory system</keyword>
<comment type="catalytic activity">
    <reaction evidence="1">
        <text>ATP + protein L-histidine = ADP + protein N-phospho-L-histidine.</text>
        <dbReference type="EC" id="2.7.13.3"/>
    </reaction>
</comment>
<gene>
    <name evidence="15" type="ORF">ACFPTN_10325</name>
</gene>
<keyword evidence="9" id="KW-0067">ATP-binding</keyword>
<dbReference type="SUPFAM" id="SSF52540">
    <property type="entry name" value="P-loop containing nucleoside triphosphate hydrolases"/>
    <property type="match status" value="1"/>
</dbReference>
<evidence type="ECO:0000259" key="14">
    <source>
        <dbReference type="PROSITE" id="PS50109"/>
    </source>
</evidence>
<dbReference type="InterPro" id="IPR052023">
    <property type="entry name" value="Histidine_kinase_KdpD"/>
</dbReference>
<dbReference type="SMART" id="SM00387">
    <property type="entry name" value="HATPase_c"/>
    <property type="match status" value="1"/>
</dbReference>
<evidence type="ECO:0000256" key="9">
    <source>
        <dbReference type="ARBA" id="ARBA00022840"/>
    </source>
</evidence>
<dbReference type="SUPFAM" id="SSF52402">
    <property type="entry name" value="Adenine nucleotide alpha hydrolases-like"/>
    <property type="match status" value="1"/>
</dbReference>